<evidence type="ECO:0000313" key="3">
    <source>
        <dbReference type="Proteomes" id="UP001240678"/>
    </source>
</evidence>
<evidence type="ECO:0000313" key="2">
    <source>
        <dbReference type="EMBL" id="KAK1536945.1"/>
    </source>
</evidence>
<reference evidence="2 3" key="1">
    <citation type="submission" date="2016-10" db="EMBL/GenBank/DDBJ databases">
        <title>The genome sequence of Colletotrichum fioriniae PJ7.</title>
        <authorList>
            <person name="Baroncelli R."/>
        </authorList>
    </citation>
    <scope>NUCLEOTIDE SEQUENCE [LARGE SCALE GENOMIC DNA]</scope>
    <source>
        <strain evidence="2 3">IMI 309622</strain>
    </source>
</reference>
<feature type="non-terminal residue" evidence="2">
    <location>
        <position position="1"/>
    </location>
</feature>
<dbReference type="EMBL" id="MOOE01000002">
    <property type="protein sequence ID" value="KAK1536945.1"/>
    <property type="molecule type" value="Genomic_DNA"/>
</dbReference>
<name>A0AAI9Z755_9PEZI</name>
<comment type="caution">
    <text evidence="2">The sequence shown here is derived from an EMBL/GenBank/DDBJ whole genome shotgun (WGS) entry which is preliminary data.</text>
</comment>
<dbReference type="AlphaFoldDB" id="A0AAI9Z755"/>
<accession>A0AAI9Z755</accession>
<proteinExistence type="predicted"/>
<sequence>EELETSGQNADGLRVDWRGPRLPRAGAKVPDLTEAVKAKADGREAAEWRLLRTGDSRPGILHSLHCAGTGTGTGTGTALGTGNAVSSKQVIGVIDKYCQVIIAALLCVAVEWVVSLLLREKKTNTTGRGRRVGGVSEVSVSGPVESFQVPTPYKCTDTKLLSTTVRRARYHVQHDLEEQ</sequence>
<evidence type="ECO:0000256" key="1">
    <source>
        <dbReference type="SAM" id="MobiDB-lite"/>
    </source>
</evidence>
<dbReference type="Proteomes" id="UP001240678">
    <property type="component" value="Unassembled WGS sequence"/>
</dbReference>
<gene>
    <name evidence="2" type="ORF">CCOS01_02265</name>
</gene>
<dbReference type="GeneID" id="85334004"/>
<dbReference type="RefSeq" id="XP_060319107.1">
    <property type="nucleotide sequence ID" value="XM_060450457.1"/>
</dbReference>
<feature type="region of interest" description="Disordered" evidence="1">
    <location>
        <begin position="1"/>
        <end position="21"/>
    </location>
</feature>
<keyword evidence="3" id="KW-1185">Reference proteome</keyword>
<protein>
    <submittedName>
        <fullName evidence="2">Uncharacterized protein</fullName>
    </submittedName>
</protein>
<organism evidence="2 3">
    <name type="scientific">Colletotrichum costaricense</name>
    <dbReference type="NCBI Taxonomy" id="1209916"/>
    <lineage>
        <taxon>Eukaryota</taxon>
        <taxon>Fungi</taxon>
        <taxon>Dikarya</taxon>
        <taxon>Ascomycota</taxon>
        <taxon>Pezizomycotina</taxon>
        <taxon>Sordariomycetes</taxon>
        <taxon>Hypocreomycetidae</taxon>
        <taxon>Glomerellales</taxon>
        <taxon>Glomerellaceae</taxon>
        <taxon>Colletotrichum</taxon>
        <taxon>Colletotrichum acutatum species complex</taxon>
    </lineage>
</organism>